<dbReference type="Pfam" id="PF13456">
    <property type="entry name" value="RVT_3"/>
    <property type="match status" value="1"/>
</dbReference>
<evidence type="ECO:0000313" key="2">
    <source>
        <dbReference type="EMBL" id="GMI85899.1"/>
    </source>
</evidence>
<dbReference type="InterPro" id="IPR036691">
    <property type="entry name" value="Endo/exonu/phosph_ase_sf"/>
</dbReference>
<dbReference type="Pfam" id="PF00078">
    <property type="entry name" value="RVT_1"/>
    <property type="match status" value="1"/>
</dbReference>
<sequence>MRGFRNVLEDCGLFDLGYYGPWFTWEKGRLEATLIRERLDRGVANDGWWNLFPNVSVCHLTHSFSDHCPLMLTTGGGDAESNRTWHFRFEAAWLLEESCEPEVRKLWDSSSGDVPDRLKFVSSGLNFWFKKIRKEKKLTVQHLEERIEKLNELQPTDEVLGELLDSKLQMNLELDKKELYWEQRARANWLRNGDQNTNFFHRYASERKRKDKISRIKNDADEWVDDLRDLHGIARDYFQNLFTSQGSFDADYIFQNVGHYITPDLNSMLTVDYCKDEVWLAIKEMSPLKASGEDGLGAVFYQKFWHIVGDDVSSFCLSALRGEIPLQSINRTHIVLIPKTDAPTRLAQYRPISLCNVLFKIISKVIANRFQKALSVCIDTAQSAFVPNRLITDNIIVAYETLHYLRNKRVGKQGEFALKLDMNKAYDRVEWVFIEGMLLKMGFDDQWVSRILQCISTVSYSVVINGEVGPVFFPTRGLRQEDPLSPYLFLICSEGLSSLLRNAATYGSLRGIRINRYAPRITHLLFADDSLLFGDATAKGARRIKSILDSYARSSGQLINFDKSGIFFGSNVVEENKEDVCRVLGVSMTTNPEKYLGLPTFVGRDKKKAFADLRGRFLKCSKNWNSCKLSQGGKSIFIRSVLQALPLFAMCCFLFPKSICQELESIMARFCWQRSVERRGIHWCKWKDLSVPKDVGGLGFRDLAKFNIALLAKQGWRLLQDPSSLLARVLKAKYFPTTTFLNASLGSAPSQIWRSLWSAKGLLQMGLKWRVGSGHSINIWNDYWLPGKELRKIESPPHRLYCRVSQLLNEAKDGWDTNILSQLFTEDEASSILEIQIPISGRGDLVVWGLENTGIYSVSSGYKALINLSIHNASAHIVFKSIWQANLPEKVKIQVWRFVMNYVPTKENLYTKRIATDPYCQNCLFVIEDNIHVVRDCGLAISCWHALNFSWPLQYNAVSFYDWFEWIVNNNSKQRVTQALVLIWTLWTARNKQYHEGIKQNTHDVVTFVRSYCAEWVIANTCLRELPQTQPQPWMAPPHSLMKVNVDASFRSLERRATTAVVIRNYEGQVIGAARREIQAIPSAFTAEARAVLHGISFAMDIGCTSVQVESDSLTVIKNLKSKDIDRSEIGAITWDIKSEARRLRFCEFLFTPRSGNRAAHALASEYKSEVAEEYWLEEVPYEVRSAVDMDRRWSDPP</sequence>
<dbReference type="GO" id="GO:0004523">
    <property type="term" value="F:RNA-DNA hybrid ribonuclease activity"/>
    <property type="evidence" value="ECO:0007669"/>
    <property type="project" value="InterPro"/>
</dbReference>
<dbReference type="AlphaFoldDB" id="A0A9W7HYC4"/>
<name>A0A9W7HYC4_HIBTR</name>
<dbReference type="InterPro" id="IPR026960">
    <property type="entry name" value="RVT-Znf"/>
</dbReference>
<dbReference type="EMBL" id="BSYR01000020">
    <property type="protein sequence ID" value="GMI85899.1"/>
    <property type="molecule type" value="Genomic_DNA"/>
</dbReference>
<dbReference type="InterPro" id="IPR002156">
    <property type="entry name" value="RNaseH_domain"/>
</dbReference>
<dbReference type="Gene3D" id="3.60.10.10">
    <property type="entry name" value="Endonuclease/exonuclease/phosphatase"/>
    <property type="match status" value="1"/>
</dbReference>
<dbReference type="SUPFAM" id="SSF53098">
    <property type="entry name" value="Ribonuclease H-like"/>
    <property type="match status" value="1"/>
</dbReference>
<reference evidence="2" key="1">
    <citation type="submission" date="2023-05" db="EMBL/GenBank/DDBJ databases">
        <title>Genome and transcriptome analyses reveal genes involved in the formation of fine ridges on petal epidermal cells in Hibiscus trionum.</title>
        <authorList>
            <person name="Koshimizu S."/>
            <person name="Masuda S."/>
            <person name="Ishii T."/>
            <person name="Shirasu K."/>
            <person name="Hoshino A."/>
            <person name="Arita M."/>
        </authorList>
    </citation>
    <scope>NUCLEOTIDE SEQUENCE</scope>
    <source>
        <strain evidence="2">Hamamatsu line</strain>
    </source>
</reference>
<protein>
    <recommendedName>
        <fullName evidence="1">Reverse transcriptase domain-containing protein</fullName>
    </recommendedName>
</protein>
<dbReference type="SUPFAM" id="SSF56219">
    <property type="entry name" value="DNase I-like"/>
    <property type="match status" value="1"/>
</dbReference>
<keyword evidence="3" id="KW-1185">Reference proteome</keyword>
<dbReference type="PROSITE" id="PS50878">
    <property type="entry name" value="RT_POL"/>
    <property type="match status" value="1"/>
</dbReference>
<comment type="caution">
    <text evidence="2">The sequence shown here is derived from an EMBL/GenBank/DDBJ whole genome shotgun (WGS) entry which is preliminary data.</text>
</comment>
<dbReference type="GO" id="GO:0003676">
    <property type="term" value="F:nucleic acid binding"/>
    <property type="evidence" value="ECO:0007669"/>
    <property type="project" value="InterPro"/>
</dbReference>
<organism evidence="2 3">
    <name type="scientific">Hibiscus trionum</name>
    <name type="common">Flower of an hour</name>
    <dbReference type="NCBI Taxonomy" id="183268"/>
    <lineage>
        <taxon>Eukaryota</taxon>
        <taxon>Viridiplantae</taxon>
        <taxon>Streptophyta</taxon>
        <taxon>Embryophyta</taxon>
        <taxon>Tracheophyta</taxon>
        <taxon>Spermatophyta</taxon>
        <taxon>Magnoliopsida</taxon>
        <taxon>eudicotyledons</taxon>
        <taxon>Gunneridae</taxon>
        <taxon>Pentapetalae</taxon>
        <taxon>rosids</taxon>
        <taxon>malvids</taxon>
        <taxon>Malvales</taxon>
        <taxon>Malvaceae</taxon>
        <taxon>Malvoideae</taxon>
        <taxon>Hibiscus</taxon>
    </lineage>
</organism>
<gene>
    <name evidence="2" type="ORF">HRI_002259200</name>
</gene>
<dbReference type="CDD" id="cd06222">
    <property type="entry name" value="RNase_H_like"/>
    <property type="match status" value="1"/>
</dbReference>
<dbReference type="Pfam" id="PF13966">
    <property type="entry name" value="zf-RVT"/>
    <property type="match status" value="1"/>
</dbReference>
<dbReference type="Gene3D" id="3.30.420.10">
    <property type="entry name" value="Ribonuclease H-like superfamily/Ribonuclease H"/>
    <property type="match status" value="1"/>
</dbReference>
<dbReference type="PANTHER" id="PTHR33116">
    <property type="entry name" value="REVERSE TRANSCRIPTASE ZINC-BINDING DOMAIN-CONTAINING PROTEIN-RELATED-RELATED"/>
    <property type="match status" value="1"/>
</dbReference>
<accession>A0A9W7HYC4</accession>
<dbReference type="OrthoDB" id="1001505at2759"/>
<dbReference type="InterPro" id="IPR043502">
    <property type="entry name" value="DNA/RNA_pol_sf"/>
</dbReference>
<evidence type="ECO:0000313" key="3">
    <source>
        <dbReference type="Proteomes" id="UP001165190"/>
    </source>
</evidence>
<feature type="domain" description="Reverse transcriptase" evidence="1">
    <location>
        <begin position="318"/>
        <end position="588"/>
    </location>
</feature>
<dbReference type="InterPro" id="IPR044730">
    <property type="entry name" value="RNase_H-like_dom_plant"/>
</dbReference>
<dbReference type="PANTHER" id="PTHR33116:SF86">
    <property type="entry name" value="REVERSE TRANSCRIPTASE DOMAIN-CONTAINING PROTEIN"/>
    <property type="match status" value="1"/>
</dbReference>
<dbReference type="InterPro" id="IPR012337">
    <property type="entry name" value="RNaseH-like_sf"/>
</dbReference>
<evidence type="ECO:0000259" key="1">
    <source>
        <dbReference type="PROSITE" id="PS50878"/>
    </source>
</evidence>
<dbReference type="Proteomes" id="UP001165190">
    <property type="component" value="Unassembled WGS sequence"/>
</dbReference>
<dbReference type="InterPro" id="IPR036397">
    <property type="entry name" value="RNaseH_sf"/>
</dbReference>
<dbReference type="SUPFAM" id="SSF56672">
    <property type="entry name" value="DNA/RNA polymerases"/>
    <property type="match status" value="1"/>
</dbReference>
<dbReference type="CDD" id="cd01650">
    <property type="entry name" value="RT_nLTR_like"/>
    <property type="match status" value="1"/>
</dbReference>
<dbReference type="InterPro" id="IPR000477">
    <property type="entry name" value="RT_dom"/>
</dbReference>
<proteinExistence type="predicted"/>